<evidence type="ECO:0000313" key="2">
    <source>
        <dbReference type="Proteomes" id="UP000594014"/>
    </source>
</evidence>
<organism evidence="1 2">
    <name type="scientific">Anoxybacterium hadale</name>
    <dbReference type="NCBI Taxonomy" id="3408580"/>
    <lineage>
        <taxon>Bacteria</taxon>
        <taxon>Bacillati</taxon>
        <taxon>Bacillota</taxon>
        <taxon>Clostridia</taxon>
        <taxon>Peptostreptococcales</taxon>
        <taxon>Anaerovoracaceae</taxon>
        <taxon>Anoxybacterium</taxon>
    </lineage>
</organism>
<accession>A0ACD1A7F6</accession>
<dbReference type="EMBL" id="CP042469">
    <property type="protein sequence ID" value="QOX62387.1"/>
    <property type="molecule type" value="Genomic_DNA"/>
</dbReference>
<gene>
    <name evidence="1" type="ORF">FRZ06_02935</name>
</gene>
<name>A0ACD1A7F6_9FIRM</name>
<reference evidence="1" key="1">
    <citation type="submission" date="2019-08" db="EMBL/GenBank/DDBJ databases">
        <title>Genome sequence of Clostridiales bacterium MT110.</title>
        <authorList>
            <person name="Cao J."/>
        </authorList>
    </citation>
    <scope>NUCLEOTIDE SEQUENCE</scope>
    <source>
        <strain evidence="1">MT110</strain>
    </source>
</reference>
<dbReference type="Proteomes" id="UP000594014">
    <property type="component" value="Chromosome"/>
</dbReference>
<keyword evidence="2" id="KW-1185">Reference proteome</keyword>
<sequence length="179" mass="21252">MKTQTKNIVIVVLILIILSGGYWFWKTCSDYKHKVNDVLEYSAYSNLNITQQQLINLRDGIKTYEGQQISSEEFYNIIHGPCRDYFLYGDYTREFRYLNNKLSYLDYSALNTYIMLLNDKIPPESIDYHKENLMKIIKLWAPLNFYAMDSYLEPNEELKKLIEETNTLANEGIERIEDK</sequence>
<proteinExistence type="predicted"/>
<evidence type="ECO:0000313" key="1">
    <source>
        <dbReference type="EMBL" id="QOX62387.1"/>
    </source>
</evidence>
<protein>
    <submittedName>
        <fullName evidence="1">Uncharacterized protein</fullName>
    </submittedName>
</protein>